<evidence type="ECO:0000256" key="4">
    <source>
        <dbReference type="ARBA" id="ARBA00022723"/>
    </source>
</evidence>
<keyword evidence="7" id="KW-0418">Kinase</keyword>
<dbReference type="AlphaFoldDB" id="A0A388MD17"/>
<feature type="domain" description="Ribose-phosphate pyrophosphokinase N-terminal" evidence="13">
    <location>
        <begin position="285"/>
        <end position="393"/>
    </location>
</feature>
<evidence type="ECO:0000256" key="3">
    <source>
        <dbReference type="ARBA" id="ARBA00022679"/>
    </source>
</evidence>
<evidence type="ECO:0000256" key="5">
    <source>
        <dbReference type="ARBA" id="ARBA00022727"/>
    </source>
</evidence>
<evidence type="ECO:0000259" key="13">
    <source>
        <dbReference type="Pfam" id="PF13793"/>
    </source>
</evidence>
<dbReference type="PANTHER" id="PTHR10210">
    <property type="entry name" value="RIBOSE-PHOSPHATE DIPHOSPHOKINASE FAMILY MEMBER"/>
    <property type="match status" value="1"/>
</dbReference>
<evidence type="ECO:0000256" key="11">
    <source>
        <dbReference type="SAM" id="MobiDB-lite"/>
    </source>
</evidence>
<dbReference type="SMART" id="SM01400">
    <property type="entry name" value="Pribosyltran_N"/>
    <property type="match status" value="1"/>
</dbReference>
<evidence type="ECO:0000259" key="12">
    <source>
        <dbReference type="Pfam" id="PF00156"/>
    </source>
</evidence>
<dbReference type="FunFam" id="3.40.50.2020:FF:000032">
    <property type="entry name" value="ribose-phosphate pyrophosphokinase 4"/>
    <property type="match status" value="1"/>
</dbReference>
<keyword evidence="15" id="KW-1185">Reference proteome</keyword>
<comment type="caution">
    <text evidence="14">The sequence shown here is derived from an EMBL/GenBank/DDBJ whole genome shotgun (WGS) entry which is preliminary data.</text>
</comment>
<dbReference type="GO" id="GO:0006015">
    <property type="term" value="P:5-phosphoribose 1-diphosphate biosynthetic process"/>
    <property type="evidence" value="ECO:0007669"/>
    <property type="project" value="TreeGrafter"/>
</dbReference>
<dbReference type="GO" id="GO:0004749">
    <property type="term" value="F:ribose phosphate diphosphokinase activity"/>
    <property type="evidence" value="ECO:0007669"/>
    <property type="project" value="UniProtKB-EC"/>
</dbReference>
<dbReference type="InterPro" id="IPR005946">
    <property type="entry name" value="Rib-P_diPkinase"/>
</dbReference>
<dbReference type="GO" id="GO:0016301">
    <property type="term" value="F:kinase activity"/>
    <property type="evidence" value="ECO:0007669"/>
    <property type="project" value="UniProtKB-KW"/>
</dbReference>
<protein>
    <recommendedName>
        <fullName evidence="2">ribose-phosphate diphosphokinase</fullName>
        <ecNumber evidence="2">2.7.6.1</ecNumber>
    </recommendedName>
</protein>
<accession>A0A388MD17</accession>
<comment type="similarity">
    <text evidence="1">Belongs to the ribose-phosphate pyrophosphokinase family.</text>
</comment>
<evidence type="ECO:0000256" key="6">
    <source>
        <dbReference type="ARBA" id="ARBA00022741"/>
    </source>
</evidence>
<evidence type="ECO:0000256" key="10">
    <source>
        <dbReference type="ARBA" id="ARBA00049535"/>
    </source>
</evidence>
<dbReference type="GO" id="GO:0005737">
    <property type="term" value="C:cytoplasm"/>
    <property type="evidence" value="ECO:0007669"/>
    <property type="project" value="TreeGrafter"/>
</dbReference>
<dbReference type="FunFam" id="3.40.50.2020:FF:000034">
    <property type="entry name" value="Ribose-phosphate pyrophosphokinase 4"/>
    <property type="match status" value="1"/>
</dbReference>
<dbReference type="OrthoDB" id="10263753at2759"/>
<dbReference type="PANTHER" id="PTHR10210:SF45">
    <property type="entry name" value="RIBOSE-PHOSPHATE PYROPHOSPHOKINASE 3, CHLOROPLASTIC"/>
    <property type="match status" value="1"/>
</dbReference>
<dbReference type="EC" id="2.7.6.1" evidence="2"/>
<dbReference type="Gene3D" id="3.40.50.2020">
    <property type="match status" value="2"/>
</dbReference>
<dbReference type="GO" id="GO:0002189">
    <property type="term" value="C:ribose phosphate diphosphokinase complex"/>
    <property type="evidence" value="ECO:0007669"/>
    <property type="project" value="TreeGrafter"/>
</dbReference>
<evidence type="ECO:0000256" key="1">
    <source>
        <dbReference type="ARBA" id="ARBA00006478"/>
    </source>
</evidence>
<organism evidence="14 15">
    <name type="scientific">Chara braunii</name>
    <name type="common">Braun's stonewort</name>
    <dbReference type="NCBI Taxonomy" id="69332"/>
    <lineage>
        <taxon>Eukaryota</taxon>
        <taxon>Viridiplantae</taxon>
        <taxon>Streptophyta</taxon>
        <taxon>Charophyceae</taxon>
        <taxon>Charales</taxon>
        <taxon>Characeae</taxon>
        <taxon>Chara</taxon>
    </lineage>
</organism>
<dbReference type="Proteomes" id="UP000265515">
    <property type="component" value="Unassembled WGS sequence"/>
</dbReference>
<reference evidence="14 15" key="1">
    <citation type="journal article" date="2018" name="Cell">
        <title>The Chara Genome: Secondary Complexity and Implications for Plant Terrestrialization.</title>
        <authorList>
            <person name="Nishiyama T."/>
            <person name="Sakayama H."/>
            <person name="Vries J.D."/>
            <person name="Buschmann H."/>
            <person name="Saint-Marcoux D."/>
            <person name="Ullrich K.K."/>
            <person name="Haas F.B."/>
            <person name="Vanderstraeten L."/>
            <person name="Becker D."/>
            <person name="Lang D."/>
            <person name="Vosolsobe S."/>
            <person name="Rombauts S."/>
            <person name="Wilhelmsson P.K.I."/>
            <person name="Janitza P."/>
            <person name="Kern R."/>
            <person name="Heyl A."/>
            <person name="Rumpler F."/>
            <person name="Villalobos L.I.A.C."/>
            <person name="Clay J.M."/>
            <person name="Skokan R."/>
            <person name="Toyoda A."/>
            <person name="Suzuki Y."/>
            <person name="Kagoshima H."/>
            <person name="Schijlen E."/>
            <person name="Tajeshwar N."/>
            <person name="Catarino B."/>
            <person name="Hetherington A.J."/>
            <person name="Saltykova A."/>
            <person name="Bonnot C."/>
            <person name="Breuninger H."/>
            <person name="Symeonidi A."/>
            <person name="Radhakrishnan G.V."/>
            <person name="Van Nieuwerburgh F."/>
            <person name="Deforce D."/>
            <person name="Chang C."/>
            <person name="Karol K.G."/>
            <person name="Hedrich R."/>
            <person name="Ulvskov P."/>
            <person name="Glockner G."/>
            <person name="Delwiche C.F."/>
            <person name="Petrasek J."/>
            <person name="Van de Peer Y."/>
            <person name="Friml J."/>
            <person name="Beilby M."/>
            <person name="Dolan L."/>
            <person name="Kohara Y."/>
            <person name="Sugano S."/>
            <person name="Fujiyama A."/>
            <person name="Delaux P.-M."/>
            <person name="Quint M."/>
            <person name="TheiBen G."/>
            <person name="Hagemann M."/>
            <person name="Harholt J."/>
            <person name="Dunand C."/>
            <person name="Zachgo S."/>
            <person name="Langdale J."/>
            <person name="Maumus F."/>
            <person name="Straeten D.V.D."/>
            <person name="Gould S.B."/>
            <person name="Rensing S.A."/>
        </authorList>
    </citation>
    <scope>NUCLEOTIDE SEQUENCE [LARGE SCALE GENOMIC DNA]</scope>
    <source>
        <strain evidence="14 15">S276</strain>
    </source>
</reference>
<keyword evidence="6" id="KW-0547">Nucleotide-binding</keyword>
<evidence type="ECO:0000256" key="2">
    <source>
        <dbReference type="ARBA" id="ARBA00013247"/>
    </source>
</evidence>
<proteinExistence type="inferred from homology"/>
<dbReference type="Pfam" id="PF13793">
    <property type="entry name" value="Pribosyltran_N"/>
    <property type="match status" value="1"/>
</dbReference>
<dbReference type="InterPro" id="IPR029099">
    <property type="entry name" value="Pribosyltran_N"/>
</dbReference>
<keyword evidence="8" id="KW-0067">ATP-binding</keyword>
<comment type="catalytic activity">
    <reaction evidence="10">
        <text>D-ribose 5-phosphate + ATP = 5-phospho-alpha-D-ribose 1-diphosphate + AMP + H(+)</text>
        <dbReference type="Rhea" id="RHEA:15609"/>
        <dbReference type="ChEBI" id="CHEBI:15378"/>
        <dbReference type="ChEBI" id="CHEBI:30616"/>
        <dbReference type="ChEBI" id="CHEBI:58017"/>
        <dbReference type="ChEBI" id="CHEBI:78346"/>
        <dbReference type="ChEBI" id="CHEBI:456215"/>
        <dbReference type="EC" id="2.7.6.1"/>
    </reaction>
</comment>
<dbReference type="CDD" id="cd06223">
    <property type="entry name" value="PRTases_typeI"/>
    <property type="match status" value="1"/>
</dbReference>
<dbReference type="Pfam" id="PF00156">
    <property type="entry name" value="Pribosyltran"/>
    <property type="match status" value="1"/>
</dbReference>
<dbReference type="GO" id="GO:0000287">
    <property type="term" value="F:magnesium ion binding"/>
    <property type="evidence" value="ECO:0007669"/>
    <property type="project" value="InterPro"/>
</dbReference>
<evidence type="ECO:0000256" key="7">
    <source>
        <dbReference type="ARBA" id="ARBA00022777"/>
    </source>
</evidence>
<dbReference type="Gramene" id="GBG92359">
    <property type="protein sequence ID" value="GBG92359"/>
    <property type="gene ID" value="CBR_g55240"/>
</dbReference>
<feature type="domain" description="Phosphoribosyltransferase" evidence="12">
    <location>
        <begin position="490"/>
        <end position="534"/>
    </location>
</feature>
<dbReference type="InterPro" id="IPR000836">
    <property type="entry name" value="PRTase_dom"/>
</dbReference>
<sequence>MAAIVRTPALVATLQAQRLVERSQVGTRLPRPDEICANSIRASDLPWGQCDQPSSEGRRRTPVSSSSSTNAASSSWQDVQDDTGRRKRIMAGRTKSIMAGGSRRRSRKSTVVGRSSAIAGSCFMTEGDRDGVSIPLDRQWNRLTEVGTETKNGGRSFAREKLILAGMLGGRGRHLMTSFALSDRHVARFLTLASDWPSCRRENDKSADLGIIARSGRSRKSVFVSGNLSECAALTTTANEAAVSHNAAEIAAESSSSHGAAIYPDPDLYATSAVSSEREVGKHVCLFYCDETKDLAQKIAAENDKIELQTVQWGRFADGFPNLFIPNAHGIRNRHVAFLASFSSPAVIFEQLSVIYALPRMFVSSFTLVLPFFPTGTVERMEDEGDIATAFTLSRILSNIPLSRGGPTSVVIFDIHALQERFYFGDYVHPFFESGVPLLKEHLSQLPDFDNVTIAFPDEGAWKRFYKQFAGFDTIICTKVRDGNKRLVRLKEGNPQGRHVVIVDDLVQSGSTLVECQKVLAGLGASCVSAYATHGVFPNQSWKRFLHNGADDTDGGGFAHFWITDSCAQTVNQVQGRQPFEILSLAKLIAAALQI</sequence>
<evidence type="ECO:0000313" key="14">
    <source>
        <dbReference type="EMBL" id="GBG92359.1"/>
    </source>
</evidence>
<dbReference type="SUPFAM" id="SSF53271">
    <property type="entry name" value="PRTase-like"/>
    <property type="match status" value="2"/>
</dbReference>
<gene>
    <name evidence="14" type="ORF">CBR_g55240</name>
</gene>
<feature type="compositionally biased region" description="Low complexity" evidence="11">
    <location>
        <begin position="64"/>
        <end position="75"/>
    </location>
</feature>
<feature type="region of interest" description="Disordered" evidence="11">
    <location>
        <begin position="46"/>
        <end position="112"/>
    </location>
</feature>
<evidence type="ECO:0000256" key="8">
    <source>
        <dbReference type="ARBA" id="ARBA00022840"/>
    </source>
</evidence>
<keyword evidence="9" id="KW-0460">Magnesium</keyword>
<dbReference type="GO" id="GO:0006164">
    <property type="term" value="P:purine nucleotide biosynthetic process"/>
    <property type="evidence" value="ECO:0007669"/>
    <property type="project" value="TreeGrafter"/>
</dbReference>
<dbReference type="EMBL" id="BFEA01001042">
    <property type="protein sequence ID" value="GBG92359.1"/>
    <property type="molecule type" value="Genomic_DNA"/>
</dbReference>
<name>A0A388MD17_CHABU</name>
<keyword evidence="3" id="KW-0808">Transferase</keyword>
<dbReference type="InterPro" id="IPR029057">
    <property type="entry name" value="PRTase-like"/>
</dbReference>
<evidence type="ECO:0000256" key="9">
    <source>
        <dbReference type="ARBA" id="ARBA00022842"/>
    </source>
</evidence>
<keyword evidence="5" id="KW-0545">Nucleotide biosynthesis</keyword>
<dbReference type="STRING" id="69332.A0A388MD17"/>
<evidence type="ECO:0000313" key="15">
    <source>
        <dbReference type="Proteomes" id="UP000265515"/>
    </source>
</evidence>
<dbReference type="GO" id="GO:0005524">
    <property type="term" value="F:ATP binding"/>
    <property type="evidence" value="ECO:0007669"/>
    <property type="project" value="UniProtKB-KW"/>
</dbReference>
<keyword evidence="4" id="KW-0479">Metal-binding</keyword>